<name>V4A911_LOTGI</name>
<feature type="region of interest" description="Disordered" evidence="1">
    <location>
        <begin position="52"/>
        <end position="83"/>
    </location>
</feature>
<evidence type="ECO:0000313" key="3">
    <source>
        <dbReference type="Proteomes" id="UP000030746"/>
    </source>
</evidence>
<reference evidence="2 3" key="1">
    <citation type="journal article" date="2013" name="Nature">
        <title>Insights into bilaterian evolution from three spiralian genomes.</title>
        <authorList>
            <person name="Simakov O."/>
            <person name="Marletaz F."/>
            <person name="Cho S.J."/>
            <person name="Edsinger-Gonzales E."/>
            <person name="Havlak P."/>
            <person name="Hellsten U."/>
            <person name="Kuo D.H."/>
            <person name="Larsson T."/>
            <person name="Lv J."/>
            <person name="Arendt D."/>
            <person name="Savage R."/>
            <person name="Osoegawa K."/>
            <person name="de Jong P."/>
            <person name="Grimwood J."/>
            <person name="Chapman J.A."/>
            <person name="Shapiro H."/>
            <person name="Aerts A."/>
            <person name="Otillar R.P."/>
            <person name="Terry A.Y."/>
            <person name="Boore J.L."/>
            <person name="Grigoriev I.V."/>
            <person name="Lindberg D.R."/>
            <person name="Seaver E.C."/>
            <person name="Weisblat D.A."/>
            <person name="Putnam N.H."/>
            <person name="Rokhsar D.S."/>
        </authorList>
    </citation>
    <scope>NUCLEOTIDE SEQUENCE [LARGE SCALE GENOMIC DNA]</scope>
</reference>
<dbReference type="Proteomes" id="UP000030746">
    <property type="component" value="Unassembled WGS sequence"/>
</dbReference>
<feature type="non-terminal residue" evidence="2">
    <location>
        <position position="127"/>
    </location>
</feature>
<dbReference type="KEGG" id="lgi:LOTGIDRAFT_176780"/>
<keyword evidence="3" id="KW-1185">Reference proteome</keyword>
<dbReference type="RefSeq" id="XP_009057772.1">
    <property type="nucleotide sequence ID" value="XM_009059524.1"/>
</dbReference>
<feature type="compositionally biased region" description="Polar residues" evidence="1">
    <location>
        <begin position="52"/>
        <end position="64"/>
    </location>
</feature>
<dbReference type="GeneID" id="20243995"/>
<evidence type="ECO:0000313" key="2">
    <source>
        <dbReference type="EMBL" id="ESO91540.1"/>
    </source>
</evidence>
<gene>
    <name evidence="2" type="ORF">LOTGIDRAFT_176780</name>
</gene>
<sequence>PTVSRSVTTVSNSDKARRAEEQMLKDLENGTFTHMPNVKEGMKRLTAMRVTKSTSLPKVSNSMSPGEGLPESPGRQASHAGDTVRCSLEDGRNLIISPRLPGNCKPMRHSTSSSIEDLELCVTNNNR</sequence>
<protein>
    <submittedName>
        <fullName evidence="2">Uncharacterized protein</fullName>
    </submittedName>
</protein>
<accession>V4A911</accession>
<proteinExistence type="predicted"/>
<dbReference type="EMBL" id="KB202247">
    <property type="protein sequence ID" value="ESO91540.1"/>
    <property type="molecule type" value="Genomic_DNA"/>
</dbReference>
<organism evidence="2 3">
    <name type="scientific">Lottia gigantea</name>
    <name type="common">Giant owl limpet</name>
    <dbReference type="NCBI Taxonomy" id="225164"/>
    <lineage>
        <taxon>Eukaryota</taxon>
        <taxon>Metazoa</taxon>
        <taxon>Spiralia</taxon>
        <taxon>Lophotrochozoa</taxon>
        <taxon>Mollusca</taxon>
        <taxon>Gastropoda</taxon>
        <taxon>Patellogastropoda</taxon>
        <taxon>Lottioidea</taxon>
        <taxon>Lottiidae</taxon>
        <taxon>Lottia</taxon>
    </lineage>
</organism>
<evidence type="ECO:0000256" key="1">
    <source>
        <dbReference type="SAM" id="MobiDB-lite"/>
    </source>
</evidence>
<dbReference type="AlphaFoldDB" id="V4A911"/>
<dbReference type="CTD" id="20243995"/>
<feature type="non-terminal residue" evidence="2">
    <location>
        <position position="1"/>
    </location>
</feature>